<dbReference type="Gene3D" id="6.10.250.3150">
    <property type="match status" value="1"/>
</dbReference>
<evidence type="ECO:0000313" key="8">
    <source>
        <dbReference type="EMBL" id="SEO18060.1"/>
    </source>
</evidence>
<protein>
    <submittedName>
        <fullName evidence="8">Cell wall-associated hydrolase, NlpC family</fullName>
    </submittedName>
</protein>
<dbReference type="AlphaFoldDB" id="A0A1H8MLA1"/>
<keyword evidence="2" id="KW-0645">Protease</keyword>
<dbReference type="Pfam" id="PF00877">
    <property type="entry name" value="NLPC_P60"/>
    <property type="match status" value="1"/>
</dbReference>
<feature type="domain" description="NlpC/P60" evidence="7">
    <location>
        <begin position="230"/>
        <end position="345"/>
    </location>
</feature>
<feature type="coiled-coil region" evidence="5">
    <location>
        <begin position="47"/>
        <end position="102"/>
    </location>
</feature>
<keyword evidence="6" id="KW-0732">Signal</keyword>
<dbReference type="GO" id="GO:0008234">
    <property type="term" value="F:cysteine-type peptidase activity"/>
    <property type="evidence" value="ECO:0007669"/>
    <property type="project" value="UniProtKB-KW"/>
</dbReference>
<feature type="coiled-coil region" evidence="5">
    <location>
        <begin position="170"/>
        <end position="204"/>
    </location>
</feature>
<dbReference type="GO" id="GO:0006508">
    <property type="term" value="P:proteolysis"/>
    <property type="evidence" value="ECO:0007669"/>
    <property type="project" value="UniProtKB-KW"/>
</dbReference>
<dbReference type="Proteomes" id="UP000181951">
    <property type="component" value="Unassembled WGS sequence"/>
</dbReference>
<reference evidence="8 9" key="1">
    <citation type="submission" date="2016-10" db="EMBL/GenBank/DDBJ databases">
        <authorList>
            <person name="de Groot N.N."/>
        </authorList>
    </citation>
    <scope>NUCLEOTIDE SEQUENCE [LARGE SCALE GENOMIC DNA]</scope>
    <source>
        <strain evidence="8 9">CGMCC 4.2026</strain>
    </source>
</reference>
<evidence type="ECO:0000256" key="6">
    <source>
        <dbReference type="SAM" id="SignalP"/>
    </source>
</evidence>
<evidence type="ECO:0000313" key="9">
    <source>
        <dbReference type="Proteomes" id="UP000181951"/>
    </source>
</evidence>
<dbReference type="PROSITE" id="PS51935">
    <property type="entry name" value="NLPC_P60"/>
    <property type="match status" value="1"/>
</dbReference>
<dbReference type="OrthoDB" id="5177647at2"/>
<evidence type="ECO:0000259" key="7">
    <source>
        <dbReference type="PROSITE" id="PS51935"/>
    </source>
</evidence>
<dbReference type="InterPro" id="IPR038765">
    <property type="entry name" value="Papain-like_cys_pep_sf"/>
</dbReference>
<dbReference type="PANTHER" id="PTHR47359">
    <property type="entry name" value="PEPTIDOGLYCAN DL-ENDOPEPTIDASE CWLO"/>
    <property type="match status" value="1"/>
</dbReference>
<feature type="signal peptide" evidence="6">
    <location>
        <begin position="1"/>
        <end position="40"/>
    </location>
</feature>
<dbReference type="InterPro" id="IPR051794">
    <property type="entry name" value="PG_Endopeptidase_C40"/>
</dbReference>
<comment type="similarity">
    <text evidence="1">Belongs to the peptidase C40 family.</text>
</comment>
<dbReference type="Gene3D" id="3.90.1720.10">
    <property type="entry name" value="endopeptidase domain like (from Nostoc punctiforme)"/>
    <property type="match status" value="1"/>
</dbReference>
<name>A0A1H8MLA1_9ACTN</name>
<evidence type="ECO:0000256" key="5">
    <source>
        <dbReference type="SAM" id="Coils"/>
    </source>
</evidence>
<dbReference type="RefSeq" id="WP_069462728.1">
    <property type="nucleotide sequence ID" value="NZ_FODD01000019.1"/>
</dbReference>
<dbReference type="InterPro" id="IPR000064">
    <property type="entry name" value="NLP_P60_dom"/>
</dbReference>
<evidence type="ECO:0000256" key="3">
    <source>
        <dbReference type="ARBA" id="ARBA00022801"/>
    </source>
</evidence>
<keyword evidence="9" id="KW-1185">Reference proteome</keyword>
<evidence type="ECO:0000256" key="1">
    <source>
        <dbReference type="ARBA" id="ARBA00007074"/>
    </source>
</evidence>
<evidence type="ECO:0000256" key="2">
    <source>
        <dbReference type="ARBA" id="ARBA00022670"/>
    </source>
</evidence>
<keyword evidence="4" id="KW-0788">Thiol protease</keyword>
<keyword evidence="3 8" id="KW-0378">Hydrolase</keyword>
<dbReference type="SUPFAM" id="SSF54001">
    <property type="entry name" value="Cysteine proteinases"/>
    <property type="match status" value="1"/>
</dbReference>
<sequence length="345" mass="36786">MASHRKPRTRILASAAPRAAVGVTAAALASVTLMSETANAAPAKPSITEVKKQIDSLNQQAEVATQQYDQAKEKTSAERAKANQLLEQVAQKTQQMNETRRVLGQFATAQYRDGGLDQTTQLLLSDDPEQFLQQTHMMDRLSTTQEDALQTFKVQEEQANIQRAQATSSLDQLTSAQSKLATEKKNLQTKLAAAQKLLNSLTAAQKQKLAALQPSTSAATTSYTYSGPASGRAAAAIQFALSQRGKPYVSGGTGPSSYDCSGLTQAAYRAAGVSIGRTTWDQVKDGVAVSQADLQPGDLVFFYSGISHVGIYLGNGQIVHAPHTGATVEIAPMSWMPFAAARRVA</sequence>
<feature type="chain" id="PRO_5010267600" evidence="6">
    <location>
        <begin position="41"/>
        <end position="345"/>
    </location>
</feature>
<gene>
    <name evidence="8" type="ORF">SAMN05216267_101947</name>
</gene>
<evidence type="ECO:0000256" key="4">
    <source>
        <dbReference type="ARBA" id="ARBA00022807"/>
    </source>
</evidence>
<proteinExistence type="inferred from homology"/>
<dbReference type="EMBL" id="FODD01000019">
    <property type="protein sequence ID" value="SEO18060.1"/>
    <property type="molecule type" value="Genomic_DNA"/>
</dbReference>
<keyword evidence="5" id="KW-0175">Coiled coil</keyword>
<accession>A0A1H8MLA1</accession>
<dbReference type="PANTHER" id="PTHR47359:SF3">
    <property type="entry name" value="NLP_P60 DOMAIN-CONTAINING PROTEIN-RELATED"/>
    <property type="match status" value="1"/>
</dbReference>
<organism evidence="8 9">
    <name type="scientific">Actinacidiphila rubida</name>
    <dbReference type="NCBI Taxonomy" id="310780"/>
    <lineage>
        <taxon>Bacteria</taxon>
        <taxon>Bacillati</taxon>
        <taxon>Actinomycetota</taxon>
        <taxon>Actinomycetes</taxon>
        <taxon>Kitasatosporales</taxon>
        <taxon>Streptomycetaceae</taxon>
        <taxon>Actinacidiphila</taxon>
    </lineage>
</organism>